<comment type="caution">
    <text evidence="1">The sequence shown here is derived from an EMBL/GenBank/DDBJ whole genome shotgun (WGS) entry which is preliminary data.</text>
</comment>
<organism evidence="1 2">
    <name type="scientific">Rhizophagus clarus</name>
    <dbReference type="NCBI Taxonomy" id="94130"/>
    <lineage>
        <taxon>Eukaryota</taxon>
        <taxon>Fungi</taxon>
        <taxon>Fungi incertae sedis</taxon>
        <taxon>Mucoromycota</taxon>
        <taxon>Glomeromycotina</taxon>
        <taxon>Glomeromycetes</taxon>
        <taxon>Glomerales</taxon>
        <taxon>Glomeraceae</taxon>
        <taxon>Rhizophagus</taxon>
    </lineage>
</organism>
<dbReference type="AlphaFoldDB" id="A0A2Z6QG78"/>
<sequence length="333" mass="39048">MINLERFNHKKELQKYWQGIIKEHEKENLLTFKAESQSKKIIKIPTKDIPETSQLQHKLKENLRRVRNDMDNSSIKFIKKKKQKQDENMDHYMLLANDVFHFAVVYEDLIEGDIISLVKFLKIRLSTRSRMSLSSANEPVLQAIVELILPSQYHVPELCLIMNNIKKKGNGRFGFVDIFVLGEEIKKNYISIELKYISLVGLVRNIYGEQTKELKELNANELKELDEKLEREDEEILLKKPYVYYSKEVNEWKKTTIGEVLNNGIKQLERYIDVIAKGQATKNSTGIYDERIKIVNSSNSNTILGFVILVVGFRRIIWKSINEKSTNYKYSKK</sequence>
<evidence type="ECO:0000313" key="1">
    <source>
        <dbReference type="EMBL" id="GBB89193.1"/>
    </source>
</evidence>
<protein>
    <submittedName>
        <fullName evidence="1">Uncharacterized protein</fullName>
    </submittedName>
</protein>
<gene>
    <name evidence="1" type="ORF">RclHR1_15890002</name>
</gene>
<dbReference type="Proteomes" id="UP000247702">
    <property type="component" value="Unassembled WGS sequence"/>
</dbReference>
<accession>A0A2Z6QG78</accession>
<reference evidence="1 2" key="1">
    <citation type="submission" date="2017-11" db="EMBL/GenBank/DDBJ databases">
        <title>The genome of Rhizophagus clarus HR1 reveals common genetic basis of auxotrophy among arbuscular mycorrhizal fungi.</title>
        <authorList>
            <person name="Kobayashi Y."/>
        </authorList>
    </citation>
    <scope>NUCLEOTIDE SEQUENCE [LARGE SCALE GENOMIC DNA]</scope>
    <source>
        <strain evidence="1 2">HR1</strain>
    </source>
</reference>
<name>A0A2Z6QG78_9GLOM</name>
<proteinExistence type="predicted"/>
<dbReference type="EMBL" id="BEXD01000656">
    <property type="protein sequence ID" value="GBB89193.1"/>
    <property type="molecule type" value="Genomic_DNA"/>
</dbReference>
<keyword evidence="2" id="KW-1185">Reference proteome</keyword>
<evidence type="ECO:0000313" key="2">
    <source>
        <dbReference type="Proteomes" id="UP000247702"/>
    </source>
</evidence>